<evidence type="ECO:0000256" key="2">
    <source>
        <dbReference type="ARBA" id="ARBA00005314"/>
    </source>
</evidence>
<evidence type="ECO:0000256" key="12">
    <source>
        <dbReference type="SAM" id="Phobius"/>
    </source>
</evidence>
<keyword evidence="8" id="KW-0675">Receptor</keyword>
<dbReference type="PROSITE" id="PS50261">
    <property type="entry name" value="G_PROTEIN_RECEP_F2_4"/>
    <property type="match status" value="1"/>
</dbReference>
<dbReference type="PROSITE" id="PS00650">
    <property type="entry name" value="G_PROTEIN_RECEP_F2_2"/>
    <property type="match status" value="1"/>
</dbReference>
<dbReference type="SUPFAM" id="SSF111418">
    <property type="entry name" value="Hormone receptor domain"/>
    <property type="match status" value="1"/>
</dbReference>
<dbReference type="Pfam" id="PF02793">
    <property type="entry name" value="HRM"/>
    <property type="match status" value="1"/>
</dbReference>
<dbReference type="InterPro" id="IPR017981">
    <property type="entry name" value="GPCR_2-like_7TM"/>
</dbReference>
<feature type="domain" description="G-protein coupled receptors family 2 profile 2" evidence="14">
    <location>
        <begin position="111"/>
        <end position="291"/>
    </location>
</feature>
<proteinExistence type="inferred from homology"/>
<organism evidence="15 16">
    <name type="scientific">Saccoglossus kowalevskii</name>
    <name type="common">Acorn worm</name>
    <dbReference type="NCBI Taxonomy" id="10224"/>
    <lineage>
        <taxon>Eukaryota</taxon>
        <taxon>Metazoa</taxon>
        <taxon>Hemichordata</taxon>
        <taxon>Enteropneusta</taxon>
        <taxon>Harrimaniidae</taxon>
        <taxon>Saccoglossus</taxon>
    </lineage>
</organism>
<keyword evidence="5 12" id="KW-1133">Transmembrane helix</keyword>
<protein>
    <submittedName>
        <fullName evidence="16">PDF receptor-like</fullName>
    </submittedName>
</protein>
<feature type="transmembrane region" description="Helical" evidence="12">
    <location>
        <begin position="190"/>
        <end position="212"/>
    </location>
</feature>
<evidence type="ECO:0000256" key="10">
    <source>
        <dbReference type="ARBA" id="ARBA00023224"/>
    </source>
</evidence>
<comment type="subcellular location">
    <subcellularLocation>
        <location evidence="1">Cell membrane</location>
        <topology evidence="1">Multi-pass membrane protein</topology>
    </subcellularLocation>
</comment>
<sequence>MSPNNEADCVALNENSVVGEGTYCDGFWEVIVHFDGVCWPNTPENNSVSENCPDFFAFDTNHFATRFCNIGGSWANVSGLFGGCLSDETRELMEQEFQGQPELGDLRKGLCETFEYFRQYTRFCVFSWMFVEGLYLNGMITAAVFQKPNFKLYYFIGWILPLFPVTAWAITMKFTTEQACWFGYVKSPYYWIVEIPRNLILLINLGFLINIIRILVTKLRESNTSETQQLRKAVKAAILLAPLLGVTNLLFLPDNPKSHESRVVIVLYFYGVMIVTPFQGVIVSLLHCFVNGEVRLLLRRKWAGWKSSRQPGGRLRRQSNSTTTDVYRLNSIYSTTETIRMSFVKHSTQLPQQPSSPVLASPSLSANSPSPSPPPSPGGIAGGPDPASAEDVSTSLL</sequence>
<comment type="similarity">
    <text evidence="2">Belongs to the G-protein coupled receptor 2 family.</text>
</comment>
<evidence type="ECO:0000313" key="15">
    <source>
        <dbReference type="Proteomes" id="UP000694865"/>
    </source>
</evidence>
<evidence type="ECO:0000256" key="7">
    <source>
        <dbReference type="ARBA" id="ARBA00023136"/>
    </source>
</evidence>
<dbReference type="PRINTS" id="PR00249">
    <property type="entry name" value="GPCRSECRETIN"/>
</dbReference>
<feature type="compositionally biased region" description="Low complexity" evidence="11">
    <location>
        <begin position="347"/>
        <end position="369"/>
    </location>
</feature>
<dbReference type="InterPro" id="IPR050332">
    <property type="entry name" value="GPCR_2"/>
</dbReference>
<evidence type="ECO:0000256" key="1">
    <source>
        <dbReference type="ARBA" id="ARBA00004651"/>
    </source>
</evidence>
<keyword evidence="4 12" id="KW-0812">Transmembrane</keyword>
<evidence type="ECO:0000256" key="3">
    <source>
        <dbReference type="ARBA" id="ARBA00022475"/>
    </source>
</evidence>
<feature type="region of interest" description="Disordered" evidence="11">
    <location>
        <begin position="346"/>
        <end position="397"/>
    </location>
</feature>
<reference evidence="16" key="1">
    <citation type="submission" date="2025-08" db="UniProtKB">
        <authorList>
            <consortium name="RefSeq"/>
        </authorList>
    </citation>
    <scope>IDENTIFICATION</scope>
    <source>
        <tissue evidence="16">Testes</tissue>
    </source>
</reference>
<keyword evidence="15" id="KW-1185">Reference proteome</keyword>
<evidence type="ECO:0000313" key="16">
    <source>
        <dbReference type="RefSeq" id="XP_006825103.1"/>
    </source>
</evidence>
<feature type="transmembrane region" description="Helical" evidence="12">
    <location>
        <begin position="152"/>
        <end position="170"/>
    </location>
</feature>
<feature type="transmembrane region" description="Helical" evidence="12">
    <location>
        <begin position="265"/>
        <end position="290"/>
    </location>
</feature>
<feature type="transmembrane region" description="Helical" evidence="12">
    <location>
        <begin position="125"/>
        <end position="145"/>
    </location>
</feature>
<evidence type="ECO:0000256" key="11">
    <source>
        <dbReference type="SAM" id="MobiDB-lite"/>
    </source>
</evidence>
<keyword evidence="6" id="KW-0297">G-protein coupled receptor</keyword>
<dbReference type="InterPro" id="IPR036445">
    <property type="entry name" value="GPCR_2_extracell_dom_sf"/>
</dbReference>
<dbReference type="PROSITE" id="PS50227">
    <property type="entry name" value="G_PROTEIN_RECEP_F2_3"/>
    <property type="match status" value="1"/>
</dbReference>
<dbReference type="Pfam" id="PF00002">
    <property type="entry name" value="7tm_2"/>
    <property type="match status" value="1"/>
</dbReference>
<dbReference type="Proteomes" id="UP000694865">
    <property type="component" value="Unplaced"/>
</dbReference>
<keyword evidence="3" id="KW-1003">Cell membrane</keyword>
<feature type="transmembrane region" description="Helical" evidence="12">
    <location>
        <begin position="233"/>
        <end position="253"/>
    </location>
</feature>
<dbReference type="RefSeq" id="XP_006825103.1">
    <property type="nucleotide sequence ID" value="XM_006825040.1"/>
</dbReference>
<dbReference type="InterPro" id="IPR001879">
    <property type="entry name" value="GPCR_2_extracellular_dom"/>
</dbReference>
<dbReference type="Gene3D" id="1.20.1070.10">
    <property type="entry name" value="Rhodopsin 7-helix transmembrane proteins"/>
    <property type="match status" value="1"/>
</dbReference>
<evidence type="ECO:0000256" key="5">
    <source>
        <dbReference type="ARBA" id="ARBA00022989"/>
    </source>
</evidence>
<evidence type="ECO:0000256" key="9">
    <source>
        <dbReference type="ARBA" id="ARBA00023180"/>
    </source>
</evidence>
<dbReference type="GeneID" id="102804656"/>
<evidence type="ECO:0000256" key="4">
    <source>
        <dbReference type="ARBA" id="ARBA00022692"/>
    </source>
</evidence>
<dbReference type="Gene3D" id="4.10.1240.10">
    <property type="entry name" value="GPCR, family 2, extracellular hormone receptor domain"/>
    <property type="match status" value="1"/>
</dbReference>
<accession>A0ABM0MYL2</accession>
<dbReference type="InterPro" id="IPR017983">
    <property type="entry name" value="GPCR_2_secretin-like_CS"/>
</dbReference>
<dbReference type="PANTHER" id="PTHR45620">
    <property type="entry name" value="PDF RECEPTOR-LIKE PROTEIN-RELATED"/>
    <property type="match status" value="1"/>
</dbReference>
<name>A0ABM0MYL2_SACKO</name>
<evidence type="ECO:0000256" key="8">
    <source>
        <dbReference type="ARBA" id="ARBA00023170"/>
    </source>
</evidence>
<keyword evidence="10" id="KW-0807">Transducer</keyword>
<feature type="domain" description="G-protein coupled receptors family 2 profile 1" evidence="13">
    <location>
        <begin position="8"/>
        <end position="88"/>
    </location>
</feature>
<dbReference type="InterPro" id="IPR000832">
    <property type="entry name" value="GPCR_2_secretin-like"/>
</dbReference>
<evidence type="ECO:0000256" key="6">
    <source>
        <dbReference type="ARBA" id="ARBA00023040"/>
    </source>
</evidence>
<dbReference type="PANTHER" id="PTHR45620:SF17">
    <property type="entry name" value="PDF RECEPTOR"/>
    <property type="match status" value="1"/>
</dbReference>
<evidence type="ECO:0000259" key="14">
    <source>
        <dbReference type="PROSITE" id="PS50261"/>
    </source>
</evidence>
<keyword evidence="7 12" id="KW-0472">Membrane</keyword>
<evidence type="ECO:0000259" key="13">
    <source>
        <dbReference type="PROSITE" id="PS50227"/>
    </source>
</evidence>
<keyword evidence="9" id="KW-0325">Glycoprotein</keyword>
<gene>
    <name evidence="16" type="primary">LOC102804656</name>
</gene>